<dbReference type="InterPro" id="IPR011009">
    <property type="entry name" value="Kinase-like_dom_sf"/>
</dbReference>
<dbReference type="PANTHER" id="PTHR12149">
    <property type="entry name" value="FRUCTOSAMINE 3 KINASE-RELATED PROTEIN"/>
    <property type="match status" value="1"/>
</dbReference>
<evidence type="ECO:0000256" key="1">
    <source>
        <dbReference type="PIRNR" id="PIRNR006221"/>
    </source>
</evidence>
<dbReference type="Proteomes" id="UP000054314">
    <property type="component" value="Unassembled WGS sequence"/>
</dbReference>
<dbReference type="EMBL" id="AXCZ01000055">
    <property type="protein sequence ID" value="KGM13243.1"/>
    <property type="molecule type" value="Genomic_DNA"/>
</dbReference>
<protein>
    <submittedName>
        <fullName evidence="2">Fructosamine kinase</fullName>
    </submittedName>
</protein>
<dbReference type="Gene3D" id="1.20.1270.240">
    <property type="match status" value="1"/>
</dbReference>
<dbReference type="PANTHER" id="PTHR12149:SF8">
    <property type="entry name" value="PROTEIN-RIBULOSAMINE 3-KINASE"/>
    <property type="match status" value="1"/>
</dbReference>
<reference evidence="2 3" key="1">
    <citation type="submission" date="2013-08" db="EMBL/GenBank/DDBJ databases">
        <title>Genome sequencing of Cellulomonas bogoriensis 69B4.</title>
        <authorList>
            <person name="Chen F."/>
            <person name="Li Y."/>
            <person name="Wang G."/>
        </authorList>
    </citation>
    <scope>NUCLEOTIDE SEQUENCE [LARGE SCALE GENOMIC DNA]</scope>
    <source>
        <strain evidence="2 3">69B4</strain>
    </source>
</reference>
<comment type="similarity">
    <text evidence="1">Belongs to the fructosamine kinase family.</text>
</comment>
<dbReference type="AlphaFoldDB" id="A0A0A0BY07"/>
<name>A0A0A0BY07_9CELL</name>
<dbReference type="Pfam" id="PF03881">
    <property type="entry name" value="Fructosamin_kin"/>
    <property type="match status" value="1"/>
</dbReference>
<accession>A0A0A0BY07</accession>
<proteinExistence type="inferred from homology"/>
<dbReference type="Gene3D" id="1.10.510.10">
    <property type="entry name" value="Transferase(Phosphotransferase) domain 1"/>
    <property type="match status" value="1"/>
</dbReference>
<keyword evidence="1" id="KW-0808">Transferase</keyword>
<dbReference type="OrthoDB" id="5291879at2"/>
<gene>
    <name evidence="2" type="ORF">N869_15400</name>
</gene>
<dbReference type="PIRSF" id="PIRSF006221">
    <property type="entry name" value="Ketosamine-3-kinase"/>
    <property type="match status" value="1"/>
</dbReference>
<dbReference type="RefSeq" id="WP_035059661.1">
    <property type="nucleotide sequence ID" value="NZ_AXCZ01000055.1"/>
</dbReference>
<evidence type="ECO:0000313" key="2">
    <source>
        <dbReference type="EMBL" id="KGM13243.1"/>
    </source>
</evidence>
<dbReference type="GO" id="GO:0016301">
    <property type="term" value="F:kinase activity"/>
    <property type="evidence" value="ECO:0007669"/>
    <property type="project" value="UniProtKB-UniRule"/>
</dbReference>
<keyword evidence="1 2" id="KW-0418">Kinase</keyword>
<organism evidence="2 3">
    <name type="scientific">Cellulomonas bogoriensis 69B4 = DSM 16987</name>
    <dbReference type="NCBI Taxonomy" id="1386082"/>
    <lineage>
        <taxon>Bacteria</taxon>
        <taxon>Bacillati</taxon>
        <taxon>Actinomycetota</taxon>
        <taxon>Actinomycetes</taxon>
        <taxon>Micrococcales</taxon>
        <taxon>Cellulomonadaceae</taxon>
        <taxon>Cellulomonas</taxon>
    </lineage>
</organism>
<keyword evidence="3" id="KW-1185">Reference proteome</keyword>
<sequence length="255" mass="27606">MVDTFRKHDPGAPDRYYRWEAAGLRWLGQGAPPGTVAEVVHVGSHLDLVRLVPCAPDRESALALGRALATMHDAGADGFGAGPPGWEGEGYLGPLSEPLPLPLGPGRRWGAFYADLRVGHALELLAARTRVPPALVTAVQAVLEDLRAGRWDDDDTPARLHGDLWAGNVMWTEEGAVLIDPAAHGGHRLTDLAMLELFGLPHLDHVIAGYQDVHPLPDGWRDLVGLHQLHPVAVHAVLFGGGYLARLEELAHRYR</sequence>
<comment type="caution">
    <text evidence="2">The sequence shown here is derived from an EMBL/GenBank/DDBJ whole genome shotgun (WGS) entry which is preliminary data.</text>
</comment>
<dbReference type="InterPro" id="IPR016477">
    <property type="entry name" value="Fructo-/Ketosamine-3-kinase"/>
</dbReference>
<evidence type="ECO:0000313" key="3">
    <source>
        <dbReference type="Proteomes" id="UP000054314"/>
    </source>
</evidence>
<dbReference type="SUPFAM" id="SSF56112">
    <property type="entry name" value="Protein kinase-like (PK-like)"/>
    <property type="match status" value="1"/>
</dbReference>